<dbReference type="InterPro" id="IPR012296">
    <property type="entry name" value="Nuclease_put_TT1808"/>
</dbReference>
<dbReference type="AlphaFoldDB" id="A0A521FZ62"/>
<name>A0A521FZ62_9BACT</name>
<organism evidence="2 3">
    <name type="scientific">Candidatus Electronema aureum</name>
    <dbReference type="NCBI Taxonomy" id="2005002"/>
    <lineage>
        <taxon>Bacteria</taxon>
        <taxon>Pseudomonadati</taxon>
        <taxon>Thermodesulfobacteriota</taxon>
        <taxon>Desulfobulbia</taxon>
        <taxon>Desulfobulbales</taxon>
        <taxon>Desulfobulbaceae</taxon>
        <taxon>Candidatus Electronema</taxon>
    </lineage>
</organism>
<protein>
    <submittedName>
        <fullName evidence="2">Restriction endonuclease</fullName>
    </submittedName>
</protein>
<evidence type="ECO:0000313" key="3">
    <source>
        <dbReference type="Proteomes" id="UP000316238"/>
    </source>
</evidence>
<dbReference type="CDD" id="cd06260">
    <property type="entry name" value="DUF820-like"/>
    <property type="match status" value="1"/>
</dbReference>
<dbReference type="InterPro" id="IPR008538">
    <property type="entry name" value="Uma2"/>
</dbReference>
<dbReference type="EMBL" id="NQJD01000042">
    <property type="protein sequence ID" value="TAA74040.1"/>
    <property type="molecule type" value="Genomic_DNA"/>
</dbReference>
<reference evidence="2" key="1">
    <citation type="submission" date="2017-07" db="EMBL/GenBank/DDBJ databases">
        <title>The cable genome - Insights into the physiology and evolution of filamentous bacteria capable of sulfide oxidation via long distance electron transfer.</title>
        <authorList>
            <person name="Thorup C."/>
            <person name="Bjerg J.T."/>
            <person name="Schreiber L."/>
            <person name="Nielsen L.P."/>
            <person name="Kjeldsen K.U."/>
            <person name="Boesen T."/>
            <person name="Boggild A."/>
            <person name="Meysman F."/>
            <person name="Geelhoed J."/>
            <person name="Schramm A."/>
        </authorList>
    </citation>
    <scope>NUCLEOTIDE SEQUENCE [LARGE SCALE GENOMIC DNA]</scope>
    <source>
        <strain evidence="2">GS</strain>
    </source>
</reference>
<dbReference type="InterPro" id="IPR011335">
    <property type="entry name" value="Restrct_endonuc-II-like"/>
</dbReference>
<dbReference type="Proteomes" id="UP000316238">
    <property type="component" value="Unassembled WGS sequence"/>
</dbReference>
<keyword evidence="2" id="KW-0255">Endonuclease</keyword>
<dbReference type="PANTHER" id="PTHR34107:SF4">
    <property type="entry name" value="SLL1222 PROTEIN"/>
    <property type="match status" value="1"/>
</dbReference>
<accession>A0A521FZ62</accession>
<dbReference type="Gene3D" id="3.90.1570.10">
    <property type="entry name" value="tt1808, chain A"/>
    <property type="match status" value="1"/>
</dbReference>
<sequence>MNWQEVCADPRLHDLPYKIELNERGQILMSPVRLYHSAFQGKIIKLLTQLVQCGEAFPEFAIATEKGTKVADVVWCSDALWRQIKHQAESPVAPEICVEVLSATNTAEEMIEKRRLYFMHGAEEVWICDQDGTMQFFVAAGEIAHSNIVHAFPKRIAL</sequence>
<keyword evidence="2" id="KW-0540">Nuclease</keyword>
<evidence type="ECO:0000313" key="2">
    <source>
        <dbReference type="EMBL" id="TAA74040.1"/>
    </source>
</evidence>
<comment type="caution">
    <text evidence="2">The sequence shown here is derived from an EMBL/GenBank/DDBJ whole genome shotgun (WGS) entry which is preliminary data.</text>
</comment>
<proteinExistence type="predicted"/>
<evidence type="ECO:0000259" key="1">
    <source>
        <dbReference type="Pfam" id="PF05685"/>
    </source>
</evidence>
<gene>
    <name evidence="2" type="ORF">CDV28_14210</name>
</gene>
<keyword evidence="3" id="KW-1185">Reference proteome</keyword>
<feature type="domain" description="Putative restriction endonuclease" evidence="1">
    <location>
        <begin position="13"/>
        <end position="132"/>
    </location>
</feature>
<dbReference type="PANTHER" id="PTHR34107">
    <property type="entry name" value="SLL0198 PROTEIN-RELATED"/>
    <property type="match status" value="1"/>
</dbReference>
<dbReference type="GO" id="GO:0004519">
    <property type="term" value="F:endonuclease activity"/>
    <property type="evidence" value="ECO:0007669"/>
    <property type="project" value="UniProtKB-KW"/>
</dbReference>
<keyword evidence="2" id="KW-0378">Hydrolase</keyword>
<dbReference type="SUPFAM" id="SSF52980">
    <property type="entry name" value="Restriction endonuclease-like"/>
    <property type="match status" value="1"/>
</dbReference>
<dbReference type="Pfam" id="PF05685">
    <property type="entry name" value="Uma2"/>
    <property type="match status" value="1"/>
</dbReference>